<dbReference type="EMBL" id="BJXN01000020">
    <property type="protein sequence ID" value="GEM90755.1"/>
    <property type="molecule type" value="Genomic_DNA"/>
</dbReference>
<keyword evidence="4" id="KW-0274">FAD</keyword>
<dbReference type="RefSeq" id="WP_147148778.1">
    <property type="nucleotide sequence ID" value="NZ_BJXN01000020.1"/>
</dbReference>
<evidence type="ECO:0000259" key="7">
    <source>
        <dbReference type="Pfam" id="PF07992"/>
    </source>
</evidence>
<keyword evidence="3" id="KW-0874">Quinone</keyword>
<evidence type="ECO:0000256" key="3">
    <source>
        <dbReference type="ARBA" id="ARBA00022719"/>
    </source>
</evidence>
<evidence type="ECO:0000313" key="8">
    <source>
        <dbReference type="EMBL" id="GEM90755.1"/>
    </source>
</evidence>
<dbReference type="FunFam" id="3.50.50.60:FF:000034">
    <property type="entry name" value="sulfide:quinone oxidoreductase, mitochondrial"/>
    <property type="match status" value="1"/>
</dbReference>
<evidence type="ECO:0000256" key="1">
    <source>
        <dbReference type="ARBA" id="ARBA00001974"/>
    </source>
</evidence>
<keyword evidence="2" id="KW-0285">Flavoprotein</keyword>
<dbReference type="PANTHER" id="PTHR10632:SF2">
    <property type="entry name" value="SULFIDE:QUINONE OXIDOREDUCTASE, MITOCHONDRIAL"/>
    <property type="match status" value="1"/>
</dbReference>
<keyword evidence="5" id="KW-0809">Transit peptide</keyword>
<dbReference type="GO" id="GO:0071949">
    <property type="term" value="F:FAD binding"/>
    <property type="evidence" value="ECO:0007669"/>
    <property type="project" value="TreeGrafter"/>
</dbReference>
<dbReference type="InterPro" id="IPR015904">
    <property type="entry name" value="Sulphide_quinone_reductase"/>
</dbReference>
<dbReference type="InterPro" id="IPR023753">
    <property type="entry name" value="FAD/NAD-binding_dom"/>
</dbReference>
<name>A0A511RM69_9DEIN</name>
<dbReference type="InterPro" id="IPR036188">
    <property type="entry name" value="FAD/NAD-bd_sf"/>
</dbReference>
<accession>A0A511RM69</accession>
<reference evidence="8 9" key="1">
    <citation type="submission" date="2019-07" db="EMBL/GenBank/DDBJ databases">
        <title>Whole genome shotgun sequence of Oceanithermus desulfurans NBRC 100063.</title>
        <authorList>
            <person name="Hosoyama A."/>
            <person name="Uohara A."/>
            <person name="Ohji S."/>
            <person name="Ichikawa N."/>
        </authorList>
    </citation>
    <scope>NUCLEOTIDE SEQUENCE [LARGE SCALE GENOMIC DNA]</scope>
    <source>
        <strain evidence="8 9">NBRC 100063</strain>
    </source>
</reference>
<proteinExistence type="predicted"/>
<comment type="caution">
    <text evidence="8">The sequence shown here is derived from an EMBL/GenBank/DDBJ whole genome shotgun (WGS) entry which is preliminary data.</text>
</comment>
<dbReference type="Pfam" id="PF07992">
    <property type="entry name" value="Pyr_redox_2"/>
    <property type="match status" value="1"/>
</dbReference>
<dbReference type="Gene3D" id="3.50.50.60">
    <property type="entry name" value="FAD/NAD(P)-binding domain"/>
    <property type="match status" value="2"/>
</dbReference>
<dbReference type="OrthoDB" id="9805710at2"/>
<dbReference type="SUPFAM" id="SSF51905">
    <property type="entry name" value="FAD/NAD(P)-binding domain"/>
    <property type="match status" value="2"/>
</dbReference>
<comment type="cofactor">
    <cofactor evidence="1">
        <name>FAD</name>
        <dbReference type="ChEBI" id="CHEBI:57692"/>
    </cofactor>
</comment>
<dbReference type="PANTHER" id="PTHR10632">
    <property type="entry name" value="SULFIDE:QUINONE OXIDOREDUCTASE"/>
    <property type="match status" value="1"/>
</dbReference>
<sequence>MSESRHQVLIIGGGTAGITTAARLTRSGKKLDIAVIEPSDKHFYQPLWTLVGAGIVPKEITVRKEASVMPKGVTWIRDAVVEIDPDANQVRTAGGRTIGYDYLVVAPGIQYDWDAVKGLRETLGKNGVVTNYTYEAAPKTWEAMKNFEGGTAVFTNPLGQVKCGGAPQKVMYLADDYWRRSGVRGKTKMIGAFAGTVMLGVPEINKSLERIVRQRDIEMRFYHNLVEVRTSPQKEAVFDVRDPKTGETTHQEVIPFDFLHATPPMKAPDFVAESPLAVPEGPHKGYVDVDIYTLQHKRYPNVFSLGDAAALPTAKTGAAVRKQAPKLVKNLLAVMEGKPAEAKYNGYSSCPIVTARGRVLLGEFLYDNKYKPTFVFLDQTKERWDMWLLKRYVLPPLYWYGMLKGLA</sequence>
<dbReference type="GO" id="GO:0070224">
    <property type="term" value="F:sulfide:quinone oxidoreductase activity"/>
    <property type="evidence" value="ECO:0007669"/>
    <property type="project" value="TreeGrafter"/>
</dbReference>
<evidence type="ECO:0000256" key="4">
    <source>
        <dbReference type="ARBA" id="ARBA00022827"/>
    </source>
</evidence>
<dbReference type="GO" id="GO:0048038">
    <property type="term" value="F:quinone binding"/>
    <property type="evidence" value="ECO:0007669"/>
    <property type="project" value="UniProtKB-KW"/>
</dbReference>
<keyword evidence="6" id="KW-0560">Oxidoreductase</keyword>
<feature type="domain" description="FAD/NAD(P)-binding" evidence="7">
    <location>
        <begin position="7"/>
        <end position="119"/>
    </location>
</feature>
<dbReference type="GO" id="GO:0070221">
    <property type="term" value="P:sulfide oxidation, using sulfide:quinone oxidoreductase"/>
    <property type="evidence" value="ECO:0007669"/>
    <property type="project" value="TreeGrafter"/>
</dbReference>
<evidence type="ECO:0000256" key="6">
    <source>
        <dbReference type="ARBA" id="ARBA00023002"/>
    </source>
</evidence>
<evidence type="ECO:0000313" key="9">
    <source>
        <dbReference type="Proteomes" id="UP000321827"/>
    </source>
</evidence>
<evidence type="ECO:0000256" key="2">
    <source>
        <dbReference type="ARBA" id="ARBA00022630"/>
    </source>
</evidence>
<dbReference type="PRINTS" id="PR00420">
    <property type="entry name" value="RNGMNOXGNASE"/>
</dbReference>
<organism evidence="8 9">
    <name type="scientific">Oceanithermus desulfurans NBRC 100063</name>
    <dbReference type="NCBI Taxonomy" id="1227550"/>
    <lineage>
        <taxon>Bacteria</taxon>
        <taxon>Thermotogati</taxon>
        <taxon>Deinococcota</taxon>
        <taxon>Deinococci</taxon>
        <taxon>Thermales</taxon>
        <taxon>Thermaceae</taxon>
        <taxon>Oceanithermus</taxon>
    </lineage>
</organism>
<gene>
    <name evidence="8" type="ORF">ODE01S_21890</name>
</gene>
<dbReference type="AlphaFoldDB" id="A0A511RM69"/>
<dbReference type="Proteomes" id="UP000321827">
    <property type="component" value="Unassembled WGS sequence"/>
</dbReference>
<protein>
    <submittedName>
        <fullName evidence="8">Pyridine nucleotide-disulfide oxidoreductase</fullName>
    </submittedName>
</protein>
<evidence type="ECO:0000256" key="5">
    <source>
        <dbReference type="ARBA" id="ARBA00022946"/>
    </source>
</evidence>